<evidence type="ECO:0000313" key="2">
    <source>
        <dbReference type="Proteomes" id="UP001519271"/>
    </source>
</evidence>
<dbReference type="RefSeq" id="WP_209459270.1">
    <property type="nucleotide sequence ID" value="NZ_JAGGKC010000011.1"/>
</dbReference>
<accession>A0ABS4G3C3</accession>
<evidence type="ECO:0000313" key="1">
    <source>
        <dbReference type="EMBL" id="MBP1919048.1"/>
    </source>
</evidence>
<dbReference type="InterPro" id="IPR018680">
    <property type="entry name" value="DUF2164"/>
</dbReference>
<name>A0ABS4G3C3_9CLOT</name>
<dbReference type="EMBL" id="JAGGKC010000011">
    <property type="protein sequence ID" value="MBP1919048.1"/>
    <property type="molecule type" value="Genomic_DNA"/>
</dbReference>
<dbReference type="Proteomes" id="UP001519271">
    <property type="component" value="Unassembled WGS sequence"/>
</dbReference>
<gene>
    <name evidence="1" type="ORF">J2Z34_001535</name>
</gene>
<keyword evidence="2" id="KW-1185">Reference proteome</keyword>
<reference evidence="1 2" key="1">
    <citation type="submission" date="2021-03" db="EMBL/GenBank/DDBJ databases">
        <title>Genomic Encyclopedia of Type Strains, Phase IV (KMG-IV): sequencing the most valuable type-strain genomes for metagenomic binning, comparative biology and taxonomic classification.</title>
        <authorList>
            <person name="Goeker M."/>
        </authorList>
    </citation>
    <scope>NUCLEOTIDE SEQUENCE [LARGE SCALE GENOMIC DNA]</scope>
    <source>
        <strain evidence="1 2">DSM 6139</strain>
    </source>
</reference>
<organism evidence="1 2">
    <name type="scientific">Youngiibacter multivorans</name>
    <dbReference type="NCBI Taxonomy" id="937251"/>
    <lineage>
        <taxon>Bacteria</taxon>
        <taxon>Bacillati</taxon>
        <taxon>Bacillota</taxon>
        <taxon>Clostridia</taxon>
        <taxon>Eubacteriales</taxon>
        <taxon>Clostridiaceae</taxon>
        <taxon>Youngiibacter</taxon>
    </lineage>
</organism>
<sequence>MAKKSMLSKEKKEGLISEIRTYFLAEREEELGDLAAALLLDFFEEKIGPEFYNQGVMDSYLLMKDRVEDIMSLEKP</sequence>
<comment type="caution">
    <text evidence="1">The sequence shown here is derived from an EMBL/GenBank/DDBJ whole genome shotgun (WGS) entry which is preliminary data.</text>
</comment>
<proteinExistence type="predicted"/>
<protein>
    <submittedName>
        <fullName evidence="1">Uncharacterized protein (DUF2164 family)</fullName>
    </submittedName>
</protein>
<dbReference type="Pfam" id="PF09932">
    <property type="entry name" value="DUF2164"/>
    <property type="match status" value="1"/>
</dbReference>